<protein>
    <submittedName>
        <fullName evidence="2">Uncharacterized protein</fullName>
    </submittedName>
</protein>
<organism evidence="2 3">
    <name type="scientific">Colletotrichum fioriniae PJ7</name>
    <dbReference type="NCBI Taxonomy" id="1445577"/>
    <lineage>
        <taxon>Eukaryota</taxon>
        <taxon>Fungi</taxon>
        <taxon>Dikarya</taxon>
        <taxon>Ascomycota</taxon>
        <taxon>Pezizomycotina</taxon>
        <taxon>Sordariomycetes</taxon>
        <taxon>Hypocreomycetidae</taxon>
        <taxon>Glomerellales</taxon>
        <taxon>Glomerellaceae</taxon>
        <taxon>Colletotrichum</taxon>
        <taxon>Colletotrichum acutatum species complex</taxon>
    </lineage>
</organism>
<keyword evidence="3" id="KW-1185">Reference proteome</keyword>
<feature type="compositionally biased region" description="Low complexity" evidence="1">
    <location>
        <begin position="35"/>
        <end position="47"/>
    </location>
</feature>
<comment type="caution">
    <text evidence="2">The sequence shown here is derived from an EMBL/GenBank/DDBJ whole genome shotgun (WGS) entry which is preliminary data.</text>
</comment>
<evidence type="ECO:0000313" key="2">
    <source>
        <dbReference type="EMBL" id="EXF73479.1"/>
    </source>
</evidence>
<accession>A0A010R700</accession>
<feature type="region of interest" description="Disordered" evidence="1">
    <location>
        <begin position="287"/>
        <end position="317"/>
    </location>
</feature>
<feature type="region of interest" description="Disordered" evidence="1">
    <location>
        <begin position="69"/>
        <end position="113"/>
    </location>
</feature>
<dbReference type="Proteomes" id="UP000020467">
    <property type="component" value="Unassembled WGS sequence"/>
</dbReference>
<dbReference type="KEGG" id="cfj:CFIO01_10986"/>
<feature type="region of interest" description="Disordered" evidence="1">
    <location>
        <begin position="18"/>
        <end position="50"/>
    </location>
</feature>
<evidence type="ECO:0000256" key="1">
    <source>
        <dbReference type="SAM" id="MobiDB-lite"/>
    </source>
</evidence>
<dbReference type="AlphaFoldDB" id="A0A010R700"/>
<dbReference type="HOGENOM" id="CLU_877183_0_0_1"/>
<feature type="compositionally biased region" description="Pro residues" evidence="1">
    <location>
        <begin position="248"/>
        <end position="259"/>
    </location>
</feature>
<name>A0A010R700_9PEZI</name>
<feature type="compositionally biased region" description="Acidic residues" evidence="1">
    <location>
        <begin position="99"/>
        <end position="109"/>
    </location>
</feature>
<evidence type="ECO:0000313" key="3">
    <source>
        <dbReference type="Proteomes" id="UP000020467"/>
    </source>
</evidence>
<feature type="compositionally biased region" description="Basic and acidic residues" evidence="1">
    <location>
        <begin position="18"/>
        <end position="30"/>
    </location>
</feature>
<dbReference type="EMBL" id="JARH01001055">
    <property type="protein sequence ID" value="EXF73479.1"/>
    <property type="molecule type" value="Genomic_DNA"/>
</dbReference>
<feature type="compositionally biased region" description="Basic and acidic residues" evidence="1">
    <location>
        <begin position="307"/>
        <end position="317"/>
    </location>
</feature>
<sequence length="317" mass="34925">MLRLDPTVIRITLSEVKQYERQRKAQDRSGRGNNTLPSLQSSTSSLTHESPQLRFLLDNVLSDQESTEIYNSPTAVDHDDGDYDTVVEDSEKMDTSSSDNEDEGEGDENESMRDTYEGRLQGLDTPRLSLPLPFSATARVTTATNHPGTVCCRSWVSHHLAVTLTLATGQIIRLPRGLQHSEPRRTAYLAPETLSTRAAAVISRQNDLSTRVTLRQAPLHDNDATDTWQPHALGDLTEAQQHERLQPPFLPSIPSPSPRSPRHGERTHIPTGGFAPEVIRQLGVTVDSEGTGEQGMTVQRLAAPAQDGRDEVNNLGD</sequence>
<feature type="compositionally biased region" description="Acidic residues" evidence="1">
    <location>
        <begin position="79"/>
        <end position="88"/>
    </location>
</feature>
<reference evidence="2 3" key="1">
    <citation type="submission" date="2014-02" db="EMBL/GenBank/DDBJ databases">
        <title>The genome sequence of Colletotrichum fioriniae PJ7.</title>
        <authorList>
            <person name="Baroncelli R."/>
            <person name="Thon M.R."/>
        </authorList>
    </citation>
    <scope>NUCLEOTIDE SEQUENCE [LARGE SCALE GENOMIC DNA]</scope>
    <source>
        <strain evidence="2 3">PJ7</strain>
    </source>
</reference>
<feature type="region of interest" description="Disordered" evidence="1">
    <location>
        <begin position="247"/>
        <end position="272"/>
    </location>
</feature>
<gene>
    <name evidence="2" type="ORF">CFIO01_10986</name>
</gene>
<dbReference type="OrthoDB" id="4849518at2759"/>
<proteinExistence type="predicted"/>